<dbReference type="InterPro" id="IPR035983">
    <property type="entry name" value="Hect_E3_ubiquitin_ligase"/>
</dbReference>
<dbReference type="AlphaFoldDB" id="G3AYL9"/>
<evidence type="ECO:0000256" key="1">
    <source>
        <dbReference type="ARBA" id="ARBA00000885"/>
    </source>
</evidence>
<dbReference type="GO" id="GO:0061630">
    <property type="term" value="F:ubiquitin protein ligase activity"/>
    <property type="evidence" value="ECO:0007669"/>
    <property type="project" value="UniProtKB-EC"/>
</dbReference>
<dbReference type="PROSITE" id="PS50237">
    <property type="entry name" value="HECT"/>
    <property type="match status" value="1"/>
</dbReference>
<protein>
    <recommendedName>
        <fullName evidence="2">HECT-type E3 ubiquitin transferase</fullName>
        <ecNumber evidence="2">2.3.2.26</ecNumber>
    </recommendedName>
</protein>
<comment type="catalytic activity">
    <reaction evidence="1">
        <text>S-ubiquitinyl-[E2 ubiquitin-conjugating enzyme]-L-cysteine + [acceptor protein]-L-lysine = [E2 ubiquitin-conjugating enzyme]-L-cysteine + N(6)-ubiquitinyl-[acceptor protein]-L-lysine.</text>
        <dbReference type="EC" id="2.3.2.26"/>
    </reaction>
</comment>
<dbReference type="OrthoDB" id="8068875at2759"/>
<dbReference type="CDD" id="cd00078">
    <property type="entry name" value="HECTc"/>
    <property type="match status" value="1"/>
</dbReference>
<keyword evidence="4 5" id="KW-0833">Ubl conjugation pathway</keyword>
<dbReference type="NCBIfam" id="TIGR01053">
    <property type="entry name" value="LSD1"/>
    <property type="match status" value="1"/>
</dbReference>
<proteinExistence type="predicted"/>
<dbReference type="PANTHER" id="PTHR45700">
    <property type="entry name" value="UBIQUITIN-PROTEIN LIGASE E3C"/>
    <property type="match status" value="1"/>
</dbReference>
<evidence type="ECO:0000256" key="2">
    <source>
        <dbReference type="ARBA" id="ARBA00012485"/>
    </source>
</evidence>
<dbReference type="EC" id="2.3.2.26" evidence="2"/>
<evidence type="ECO:0000313" key="9">
    <source>
        <dbReference type="Proteomes" id="UP000000707"/>
    </source>
</evidence>
<dbReference type="HOGENOM" id="CLU_002173_5_1_1"/>
<accession>G3AYL9</accession>
<dbReference type="InterPro" id="IPR044611">
    <property type="entry name" value="E3A/B/C-like"/>
</dbReference>
<dbReference type="eggNOG" id="KOG0941">
    <property type="taxonomic scope" value="Eukaryota"/>
</dbReference>
<dbReference type="Gene3D" id="3.90.1750.10">
    <property type="entry name" value="Hect, E3 ligase catalytic domains"/>
    <property type="match status" value="1"/>
</dbReference>
<dbReference type="KEGG" id="cten:18250174"/>
<sequence>MEGSLHDQERHFLTSPGAPTLTSCQVQEVASSPDIPQSTSQWRLFDMLKISSSPKLKEKPIEPTKQHTDPANDIIVSNCICCATLLSHPQISSKFECSICHTVNLLKDFQDYYMKDSHVPHTISFRYVKRVAEKCLADAHDNQHKTLHEIFEPLSNYLYTAFQNYGCVNNSFKVKKSSSKIHYSTSNINYEDIQKVFDLLTKLPTKRPLYNALQGCSTLLRRIPVSFGEDARNYCFLLIMFQIPLLSHALTHYESKSNPPCTRMIDSPEIKALCYDVIKRVLGILSNIKSVRVKNYITSWFSRYSSSDFVSKVDLINVYITFHMKKYFYIANNPEHRRKLSIPSPGNNVDEEYFQNSSFKEQIEQMNSGSSPLPTGPLNFGRTKSKKSKDSTTKIRIYQYGNDWHLKTASIVLQSFLEAYNIRADSLHVSIFYNSLVDYVNLKMDFDSWISNKKFKDQKPGDNPELSVVIDYINGNQNSFASSATFFFSKYPFLITLGNKISILEYEAKRIMERKAEEAFINSLDRRVPLDVYFRVRVRRSHFVQDSLNCILANQQNLKKSLKVQFVGEAGIDAGGLRKEWFLLLTKAMLSPETGMLVNVEESNYHWFNLVPINNVDNYYLFGAVLGLAVYNSTILELNFPIAFYKMLLKIPLGFSDFEQLHPDLSRNLFKIKSLSDEELNMLDLSFEISIFDLFHNVVNRELVPDGKNIQVTSKNRDLYIEKYAKFRLTDGVAEQTDSLLKGFCSVTSGNGLSLFSPEEIQLLLCGNEEGKLDLEILRSVTKYLGWKDSEEAQNSQLINWLWEYLNELSYKEQKKFLSFVTGSDRIPATGIQNLNLTIKKAGSESERLPTAHTCFNELEIHRYATKEKLYEKLSMAIQGSSGFGIK</sequence>
<dbReference type="SMART" id="SM00119">
    <property type="entry name" value="HECTc"/>
    <property type="match status" value="1"/>
</dbReference>
<dbReference type="GO" id="GO:0000209">
    <property type="term" value="P:protein polyubiquitination"/>
    <property type="evidence" value="ECO:0007669"/>
    <property type="project" value="InterPro"/>
</dbReference>
<dbReference type="Gene3D" id="3.30.2410.10">
    <property type="entry name" value="Hect, E3 ligase catalytic domain"/>
    <property type="match status" value="1"/>
</dbReference>
<evidence type="ECO:0000259" key="7">
    <source>
        <dbReference type="PROSITE" id="PS50237"/>
    </source>
</evidence>
<dbReference type="Gene3D" id="3.30.2160.10">
    <property type="entry name" value="Hect, E3 ligase catalytic domain"/>
    <property type="match status" value="1"/>
</dbReference>
<organism evidence="9">
    <name type="scientific">Candida tenuis (strain ATCC 10573 / BCRC 21748 / CBS 615 / JCM 9827 / NBRC 10315 / NRRL Y-1498 / VKM Y-70)</name>
    <name type="common">Yeast</name>
    <name type="synonym">Yamadazyma tenuis</name>
    <dbReference type="NCBI Taxonomy" id="590646"/>
    <lineage>
        <taxon>Eukaryota</taxon>
        <taxon>Fungi</taxon>
        <taxon>Dikarya</taxon>
        <taxon>Ascomycota</taxon>
        <taxon>Saccharomycotina</taxon>
        <taxon>Pichiomycetes</taxon>
        <taxon>Debaryomycetaceae</taxon>
        <taxon>Yamadazyma</taxon>
    </lineage>
</organism>
<evidence type="ECO:0000256" key="6">
    <source>
        <dbReference type="SAM" id="MobiDB-lite"/>
    </source>
</evidence>
<evidence type="ECO:0000313" key="8">
    <source>
        <dbReference type="EMBL" id="EGV65886.1"/>
    </source>
</evidence>
<dbReference type="FunFam" id="3.30.2410.10:FF:000003">
    <property type="entry name" value="probable E3 ubiquitin-protein ligase HERC4 isoform X1"/>
    <property type="match status" value="1"/>
</dbReference>
<dbReference type="InterPro" id="IPR000569">
    <property type="entry name" value="HECT_dom"/>
</dbReference>
<keyword evidence="9" id="KW-1185">Reference proteome</keyword>
<name>G3AYL9_CANTC</name>
<feature type="domain" description="HECT" evidence="7">
    <location>
        <begin position="554"/>
        <end position="887"/>
    </location>
</feature>
<reference evidence="8 9" key="1">
    <citation type="journal article" date="2011" name="Proc. Natl. Acad. Sci. U.S.A.">
        <title>Comparative genomics of xylose-fermenting fungi for enhanced biofuel production.</title>
        <authorList>
            <person name="Wohlbach D.J."/>
            <person name="Kuo A."/>
            <person name="Sato T.K."/>
            <person name="Potts K.M."/>
            <person name="Salamov A.A."/>
            <person name="LaButti K.M."/>
            <person name="Sun H."/>
            <person name="Clum A."/>
            <person name="Pangilinan J.L."/>
            <person name="Lindquist E.A."/>
            <person name="Lucas S."/>
            <person name="Lapidus A."/>
            <person name="Jin M."/>
            <person name="Gunawan C."/>
            <person name="Balan V."/>
            <person name="Dale B.E."/>
            <person name="Jeffries T.W."/>
            <person name="Zinkel R."/>
            <person name="Barry K.W."/>
            <person name="Grigoriev I.V."/>
            <person name="Gasch A.P."/>
        </authorList>
    </citation>
    <scope>NUCLEOTIDE SEQUENCE [LARGE SCALE GENOMIC DNA]</scope>
    <source>
        <strain evidence="9">ATCC 10573 / BCRC 21748 / CBS 615 / JCM 9827 / NBRC 10315 / NRRL Y-1498 / VKM Y-70</strain>
    </source>
</reference>
<dbReference type="EMBL" id="GL996512">
    <property type="protein sequence ID" value="EGV65886.1"/>
    <property type="molecule type" value="Genomic_DNA"/>
</dbReference>
<dbReference type="GeneID" id="18250174"/>
<feature type="active site" description="Glycyl thioester intermediate" evidence="5">
    <location>
        <position position="855"/>
    </location>
</feature>
<keyword evidence="3" id="KW-0808">Transferase</keyword>
<evidence type="ECO:0000256" key="5">
    <source>
        <dbReference type="PROSITE-ProRule" id="PRU00104"/>
    </source>
</evidence>
<gene>
    <name evidence="8" type="ORF">CANTEDRAFT_92225</name>
</gene>
<dbReference type="Proteomes" id="UP000000707">
    <property type="component" value="Unassembled WGS sequence"/>
</dbReference>
<dbReference type="STRING" id="590646.G3AYL9"/>
<evidence type="ECO:0000256" key="3">
    <source>
        <dbReference type="ARBA" id="ARBA00022679"/>
    </source>
</evidence>
<dbReference type="SUPFAM" id="SSF56204">
    <property type="entry name" value="Hect, E3 ligase catalytic domain"/>
    <property type="match status" value="1"/>
</dbReference>
<feature type="region of interest" description="Disordered" evidence="6">
    <location>
        <begin position="366"/>
        <end position="387"/>
    </location>
</feature>
<dbReference type="Pfam" id="PF00632">
    <property type="entry name" value="HECT"/>
    <property type="match status" value="1"/>
</dbReference>
<evidence type="ECO:0000256" key="4">
    <source>
        <dbReference type="ARBA" id="ARBA00022786"/>
    </source>
</evidence>